<dbReference type="AlphaFoldDB" id="A0A2T5J0D8"/>
<proteinExistence type="inferred from homology"/>
<dbReference type="GO" id="GO:0008270">
    <property type="term" value="F:zinc ion binding"/>
    <property type="evidence" value="ECO:0007669"/>
    <property type="project" value="InterPro"/>
</dbReference>
<keyword evidence="2" id="KW-0378">Hydrolase</keyword>
<dbReference type="CDD" id="cd00085">
    <property type="entry name" value="HNHc"/>
    <property type="match status" value="1"/>
</dbReference>
<evidence type="ECO:0000313" key="7">
    <source>
        <dbReference type="Proteomes" id="UP000244223"/>
    </source>
</evidence>
<dbReference type="OrthoDB" id="2165283at2"/>
<organism evidence="6 7">
    <name type="scientific">Agitococcus lubricus</name>
    <dbReference type="NCBI Taxonomy" id="1077255"/>
    <lineage>
        <taxon>Bacteria</taxon>
        <taxon>Pseudomonadati</taxon>
        <taxon>Pseudomonadota</taxon>
        <taxon>Gammaproteobacteria</taxon>
        <taxon>Moraxellales</taxon>
        <taxon>Moraxellaceae</taxon>
        <taxon>Agitococcus</taxon>
    </lineage>
</organism>
<dbReference type="Pfam" id="PF01844">
    <property type="entry name" value="HNH"/>
    <property type="match status" value="1"/>
</dbReference>
<keyword evidence="1" id="KW-0540">Nuclease</keyword>
<gene>
    <name evidence="6" type="ORF">C8N29_105136</name>
</gene>
<reference evidence="6 7" key="1">
    <citation type="submission" date="2018-04" db="EMBL/GenBank/DDBJ databases">
        <title>Genomic Encyclopedia of Archaeal and Bacterial Type Strains, Phase II (KMG-II): from individual species to whole genera.</title>
        <authorList>
            <person name="Goeker M."/>
        </authorList>
    </citation>
    <scope>NUCLEOTIDE SEQUENCE [LARGE SCALE GENOMIC DNA]</scope>
    <source>
        <strain evidence="6 7">DSM 5822</strain>
    </source>
</reference>
<dbReference type="InterPro" id="IPR003615">
    <property type="entry name" value="HNH_nuc"/>
</dbReference>
<dbReference type="Gene3D" id="1.10.30.50">
    <property type="match status" value="1"/>
</dbReference>
<feature type="domain" description="HNH nuclease" evidence="5">
    <location>
        <begin position="52"/>
        <end position="107"/>
    </location>
</feature>
<dbReference type="RefSeq" id="WP_107865324.1">
    <property type="nucleotide sequence ID" value="NZ_QAON01000005.1"/>
</dbReference>
<protein>
    <recommendedName>
        <fullName evidence="4">Putative HNH nuclease YajD</fullName>
    </recommendedName>
</protein>
<evidence type="ECO:0000256" key="2">
    <source>
        <dbReference type="ARBA" id="ARBA00022801"/>
    </source>
</evidence>
<dbReference type="SMART" id="SM00507">
    <property type="entry name" value="HNHc"/>
    <property type="match status" value="1"/>
</dbReference>
<evidence type="ECO:0000256" key="3">
    <source>
        <dbReference type="ARBA" id="ARBA00038412"/>
    </source>
</evidence>
<comment type="similarity">
    <text evidence="3">Belongs to the HNH nuclease family.</text>
</comment>
<keyword evidence="7" id="KW-1185">Reference proteome</keyword>
<evidence type="ECO:0000259" key="5">
    <source>
        <dbReference type="SMART" id="SM00507"/>
    </source>
</evidence>
<dbReference type="InterPro" id="IPR002711">
    <property type="entry name" value="HNH"/>
</dbReference>
<evidence type="ECO:0000256" key="4">
    <source>
        <dbReference type="ARBA" id="ARBA00040194"/>
    </source>
</evidence>
<dbReference type="GO" id="GO:0016787">
    <property type="term" value="F:hydrolase activity"/>
    <property type="evidence" value="ECO:0007669"/>
    <property type="project" value="UniProtKB-KW"/>
</dbReference>
<name>A0A2T5J0D8_9GAMM</name>
<dbReference type="Proteomes" id="UP000244223">
    <property type="component" value="Unassembled WGS sequence"/>
</dbReference>
<evidence type="ECO:0000313" key="6">
    <source>
        <dbReference type="EMBL" id="PTQ89809.1"/>
    </source>
</evidence>
<accession>A0A2T5J0D8</accession>
<sequence length="126" mass="14513">MPTAAKKPCYKAGCPEFATLNGYCDKHQTVKRDTDKQRGSANERGYGHKWRKERLAYLEQNPLCVKCKENGRIEAAKVVDHIIPHKGDDKLFWRRSNWQALCVTCHNRKTASEDGGYWMPTTTKNK</sequence>
<dbReference type="GO" id="GO:0005829">
    <property type="term" value="C:cytosol"/>
    <property type="evidence" value="ECO:0007669"/>
    <property type="project" value="TreeGrafter"/>
</dbReference>
<dbReference type="GO" id="GO:0003676">
    <property type="term" value="F:nucleic acid binding"/>
    <property type="evidence" value="ECO:0007669"/>
    <property type="project" value="InterPro"/>
</dbReference>
<dbReference type="PANTHER" id="PTHR41286">
    <property type="entry name" value="HNH NUCLEASE YAJD-RELATED"/>
    <property type="match status" value="1"/>
</dbReference>
<comment type="caution">
    <text evidence="6">The sequence shown here is derived from an EMBL/GenBank/DDBJ whole genome shotgun (WGS) entry which is preliminary data.</text>
</comment>
<evidence type="ECO:0000256" key="1">
    <source>
        <dbReference type="ARBA" id="ARBA00022722"/>
    </source>
</evidence>
<dbReference type="PANTHER" id="PTHR41286:SF1">
    <property type="entry name" value="HNH NUCLEASE YAJD-RELATED"/>
    <property type="match status" value="1"/>
</dbReference>
<dbReference type="EMBL" id="QAON01000005">
    <property type="protein sequence ID" value="PTQ89809.1"/>
    <property type="molecule type" value="Genomic_DNA"/>
</dbReference>
<dbReference type="GO" id="GO:0004519">
    <property type="term" value="F:endonuclease activity"/>
    <property type="evidence" value="ECO:0007669"/>
    <property type="project" value="InterPro"/>
</dbReference>